<sequence>MEQMKHKADADSQQQQIHNSEELNQLQFQHKQPLNNQKQGQGEKNPLQFSQSTWIQNSEKNPGQSRELHKMQSSDSQCLYQKLWTSGHQQTNRNQGCMSEIKVPFAPLLDYIRPRLDDKKAAQIQMFFNKLKKNDISNASFLRYAKNIVGNQMMREALANIQFQASRSLFHVTK</sequence>
<feature type="region of interest" description="Disordered" evidence="3">
    <location>
        <begin position="1"/>
        <end position="46"/>
    </location>
</feature>
<dbReference type="InterPro" id="IPR045144">
    <property type="entry name" value="TAF4"/>
</dbReference>
<evidence type="ECO:0000259" key="4">
    <source>
        <dbReference type="PROSITE" id="PS51879"/>
    </source>
</evidence>
<organism evidence="5 6">
    <name type="scientific">Vitis vinifera</name>
    <name type="common">Grape</name>
    <dbReference type="NCBI Taxonomy" id="29760"/>
    <lineage>
        <taxon>Eukaryota</taxon>
        <taxon>Viridiplantae</taxon>
        <taxon>Streptophyta</taxon>
        <taxon>Embryophyta</taxon>
        <taxon>Tracheophyta</taxon>
        <taxon>Spermatophyta</taxon>
        <taxon>Magnoliopsida</taxon>
        <taxon>eudicotyledons</taxon>
        <taxon>Gunneridae</taxon>
        <taxon>Pentapetalae</taxon>
        <taxon>rosids</taxon>
        <taxon>Vitales</taxon>
        <taxon>Vitaceae</taxon>
        <taxon>Viteae</taxon>
        <taxon>Vitis</taxon>
    </lineage>
</organism>
<accession>A0A438H6D2</accession>
<dbReference type="PANTHER" id="PTHR15138:SF14">
    <property type="entry name" value="TRANSCRIPTION INITIATION FACTOR TFIID SUBUNIT 4"/>
    <property type="match status" value="1"/>
</dbReference>
<feature type="compositionally biased region" description="Polar residues" evidence="3">
    <location>
        <begin position="11"/>
        <end position="46"/>
    </location>
</feature>
<dbReference type="AlphaFoldDB" id="A0A438H6D2"/>
<dbReference type="PANTHER" id="PTHR15138">
    <property type="entry name" value="TRANSCRIPTION INITIATION FACTOR TFIID SUBUNIT 4"/>
    <property type="match status" value="1"/>
</dbReference>
<evidence type="ECO:0000313" key="5">
    <source>
        <dbReference type="EMBL" id="RVW80114.1"/>
    </source>
</evidence>
<keyword evidence="2" id="KW-0539">Nucleus</keyword>
<dbReference type="PROSITE" id="PS51879">
    <property type="entry name" value="RST"/>
    <property type="match status" value="1"/>
</dbReference>
<dbReference type="GO" id="GO:0006352">
    <property type="term" value="P:DNA-templated transcription initiation"/>
    <property type="evidence" value="ECO:0007669"/>
    <property type="project" value="InterPro"/>
</dbReference>
<feature type="domain" description="RST" evidence="4">
    <location>
        <begin position="96"/>
        <end position="167"/>
    </location>
</feature>
<comment type="subcellular location">
    <subcellularLocation>
        <location evidence="1">Nucleus</location>
    </subcellularLocation>
</comment>
<dbReference type="GO" id="GO:0005669">
    <property type="term" value="C:transcription factor TFIID complex"/>
    <property type="evidence" value="ECO:0007669"/>
    <property type="project" value="InterPro"/>
</dbReference>
<keyword evidence="5" id="KW-0396">Initiation factor</keyword>
<evidence type="ECO:0000256" key="3">
    <source>
        <dbReference type="SAM" id="MobiDB-lite"/>
    </source>
</evidence>
<keyword evidence="5" id="KW-0648">Protein biosynthesis</keyword>
<name>A0A438H6D2_VITVI</name>
<evidence type="ECO:0000256" key="2">
    <source>
        <dbReference type="ARBA" id="ARBA00023242"/>
    </source>
</evidence>
<feature type="compositionally biased region" description="Basic and acidic residues" evidence="3">
    <location>
        <begin position="1"/>
        <end position="10"/>
    </location>
</feature>
<dbReference type="OrthoDB" id="21060at2759"/>
<dbReference type="Proteomes" id="UP000288805">
    <property type="component" value="Unassembled WGS sequence"/>
</dbReference>
<gene>
    <name evidence="5" type="primary">TAF4B_4</name>
    <name evidence="5" type="ORF">CK203_052437</name>
</gene>
<dbReference type="EMBL" id="QGNW01000270">
    <property type="protein sequence ID" value="RVW80114.1"/>
    <property type="molecule type" value="Genomic_DNA"/>
</dbReference>
<reference evidence="5 6" key="1">
    <citation type="journal article" date="2018" name="PLoS Genet.">
        <title>Population sequencing reveals clonal diversity and ancestral inbreeding in the grapevine cultivar Chardonnay.</title>
        <authorList>
            <person name="Roach M.J."/>
            <person name="Johnson D.L."/>
            <person name="Bohlmann J."/>
            <person name="van Vuuren H.J."/>
            <person name="Jones S.J."/>
            <person name="Pretorius I.S."/>
            <person name="Schmidt S.A."/>
            <person name="Borneman A.R."/>
        </authorList>
    </citation>
    <scope>NUCLEOTIDE SEQUENCE [LARGE SCALE GENOMIC DNA]</scope>
    <source>
        <strain evidence="6">cv. Chardonnay</strain>
        <tissue evidence="5">Leaf</tissue>
    </source>
</reference>
<dbReference type="InterPro" id="IPR022003">
    <property type="entry name" value="RST"/>
</dbReference>
<evidence type="ECO:0000256" key="1">
    <source>
        <dbReference type="ARBA" id="ARBA00004123"/>
    </source>
</evidence>
<dbReference type="Pfam" id="PF12174">
    <property type="entry name" value="RST"/>
    <property type="match status" value="1"/>
</dbReference>
<dbReference type="GO" id="GO:0003743">
    <property type="term" value="F:translation initiation factor activity"/>
    <property type="evidence" value="ECO:0007669"/>
    <property type="project" value="UniProtKB-KW"/>
</dbReference>
<proteinExistence type="predicted"/>
<evidence type="ECO:0000313" key="6">
    <source>
        <dbReference type="Proteomes" id="UP000288805"/>
    </source>
</evidence>
<comment type="caution">
    <text evidence="5">The sequence shown here is derived from an EMBL/GenBank/DDBJ whole genome shotgun (WGS) entry which is preliminary data.</text>
</comment>
<protein>
    <submittedName>
        <fullName evidence="5">Transcription initiation factor TFIID subunit 4b</fullName>
    </submittedName>
</protein>